<reference evidence="3 6" key="2">
    <citation type="submission" date="2022-05" db="EMBL/GenBank/DDBJ databases">
        <title>Genome Sequencing of Bee-Associated Microbes.</title>
        <authorList>
            <person name="Dunlap C."/>
        </authorList>
    </citation>
    <scope>NUCLEOTIDE SEQUENCE [LARGE SCALE GENOMIC DNA]</scope>
    <source>
        <strain evidence="3 6">NRRL B-23120</strain>
    </source>
</reference>
<accession>A0A410X141</accession>
<sequence length="143" mass="16111">MDNLNEERNKRNERNEPVKARPPEEHAEPEHPDLPANASLTGDEEKRLIHHIHEKVSEIATNIERTQIADYVTLMNKPRRLIFANLIAGISRGVGLGLGITVFAGTILYALKALGALNLPIIGTYIADLVEYVQFQLEGRRFY</sequence>
<dbReference type="EMBL" id="JAMDMJ010000025">
    <property type="protein sequence ID" value="MCY9597952.1"/>
    <property type="molecule type" value="Genomic_DNA"/>
</dbReference>
<dbReference type="GeneID" id="95377609"/>
<organism evidence="4 5">
    <name type="scientific">Paenibacillus chitinolyticus</name>
    <dbReference type="NCBI Taxonomy" id="79263"/>
    <lineage>
        <taxon>Bacteria</taxon>
        <taxon>Bacillati</taxon>
        <taxon>Bacillota</taxon>
        <taxon>Bacilli</taxon>
        <taxon>Bacillales</taxon>
        <taxon>Paenibacillaceae</taxon>
        <taxon>Paenibacillus</taxon>
    </lineage>
</organism>
<feature type="region of interest" description="Disordered" evidence="1">
    <location>
        <begin position="1"/>
        <end position="40"/>
    </location>
</feature>
<name>A0A410X141_9BACL</name>
<evidence type="ECO:0000256" key="2">
    <source>
        <dbReference type="SAM" id="Phobius"/>
    </source>
</evidence>
<protein>
    <submittedName>
        <fullName evidence="3">DUF5665 domain-containing protein</fullName>
    </submittedName>
</protein>
<dbReference type="RefSeq" id="WP_042232490.1">
    <property type="nucleotide sequence ID" value="NZ_CP026520.1"/>
</dbReference>
<dbReference type="Proteomes" id="UP001527202">
    <property type="component" value="Unassembled WGS sequence"/>
</dbReference>
<evidence type="ECO:0000313" key="5">
    <source>
        <dbReference type="Proteomes" id="UP000288943"/>
    </source>
</evidence>
<keyword evidence="2" id="KW-1133">Transmembrane helix</keyword>
<dbReference type="InterPro" id="IPR043723">
    <property type="entry name" value="DUF5665"/>
</dbReference>
<proteinExistence type="predicted"/>
<dbReference type="AlphaFoldDB" id="A0A410X141"/>
<dbReference type="OrthoDB" id="1634137at2"/>
<dbReference type="KEGG" id="pchi:PC41400_22720"/>
<evidence type="ECO:0000313" key="3">
    <source>
        <dbReference type="EMBL" id="MCY9597952.1"/>
    </source>
</evidence>
<evidence type="ECO:0000313" key="4">
    <source>
        <dbReference type="EMBL" id="QAV20328.1"/>
    </source>
</evidence>
<gene>
    <name evidence="3" type="ORF">M5X16_19485</name>
    <name evidence="4" type="ORF">PC41400_22720</name>
</gene>
<keyword evidence="6" id="KW-1185">Reference proteome</keyword>
<feature type="transmembrane region" description="Helical" evidence="2">
    <location>
        <begin position="82"/>
        <end position="111"/>
    </location>
</feature>
<feature type="compositionally biased region" description="Basic and acidic residues" evidence="1">
    <location>
        <begin position="1"/>
        <end position="33"/>
    </location>
</feature>
<keyword evidence="2" id="KW-0812">Transmembrane</keyword>
<evidence type="ECO:0000313" key="6">
    <source>
        <dbReference type="Proteomes" id="UP001527202"/>
    </source>
</evidence>
<dbReference type="Proteomes" id="UP000288943">
    <property type="component" value="Chromosome"/>
</dbReference>
<keyword evidence="2" id="KW-0472">Membrane</keyword>
<dbReference type="Pfam" id="PF18910">
    <property type="entry name" value="DUF5665"/>
    <property type="match status" value="1"/>
</dbReference>
<reference evidence="4 5" key="1">
    <citation type="submission" date="2018-01" db="EMBL/GenBank/DDBJ databases">
        <title>The whole genome sequencing and assembly of Paenibacillus chitinolyticus KCCM 41400 strain.</title>
        <authorList>
            <person name="Kim J.-Y."/>
            <person name="Park M.-K."/>
            <person name="Lee Y.-J."/>
            <person name="Yi H."/>
            <person name="Bahn Y.-S."/>
            <person name="Kim J.F."/>
            <person name="Lee D.-W."/>
        </authorList>
    </citation>
    <scope>NUCLEOTIDE SEQUENCE [LARGE SCALE GENOMIC DNA]</scope>
    <source>
        <strain evidence="4 5">KCCM 41400</strain>
    </source>
</reference>
<dbReference type="EMBL" id="CP026520">
    <property type="protein sequence ID" value="QAV20328.1"/>
    <property type="molecule type" value="Genomic_DNA"/>
</dbReference>
<evidence type="ECO:0000256" key="1">
    <source>
        <dbReference type="SAM" id="MobiDB-lite"/>
    </source>
</evidence>